<keyword evidence="9" id="KW-1185">Reference proteome</keyword>
<organism evidence="8 9">
    <name type="scientific">Prevotella aff. ruminicola Tc2-24</name>
    <dbReference type="NCBI Taxonomy" id="81582"/>
    <lineage>
        <taxon>Bacteria</taxon>
        <taxon>Pseudomonadati</taxon>
        <taxon>Bacteroidota</taxon>
        <taxon>Bacteroidia</taxon>
        <taxon>Bacteroidales</taxon>
        <taxon>Prevotellaceae</taxon>
        <taxon>Prevotella</taxon>
    </lineage>
</organism>
<dbReference type="Proteomes" id="UP000199373">
    <property type="component" value="Unassembled WGS sequence"/>
</dbReference>
<dbReference type="AlphaFoldDB" id="A0A1I0NU01"/>
<evidence type="ECO:0000313" key="8">
    <source>
        <dbReference type="EMBL" id="SEW04840.1"/>
    </source>
</evidence>
<evidence type="ECO:0000256" key="7">
    <source>
        <dbReference type="ARBA" id="ARBA00023237"/>
    </source>
</evidence>
<evidence type="ECO:0000256" key="3">
    <source>
        <dbReference type="ARBA" id="ARBA00022448"/>
    </source>
</evidence>
<comment type="similarity">
    <text evidence="2">Belongs to the outer membrane factor (OMF) (TC 1.B.17) family.</text>
</comment>
<dbReference type="EMBL" id="FOIQ01000003">
    <property type="protein sequence ID" value="SEW04840.1"/>
    <property type="molecule type" value="Genomic_DNA"/>
</dbReference>
<dbReference type="SUPFAM" id="SSF56954">
    <property type="entry name" value="Outer membrane efflux proteins (OEP)"/>
    <property type="match status" value="1"/>
</dbReference>
<dbReference type="GO" id="GO:0015562">
    <property type="term" value="F:efflux transmembrane transporter activity"/>
    <property type="evidence" value="ECO:0007669"/>
    <property type="project" value="InterPro"/>
</dbReference>
<evidence type="ECO:0000256" key="5">
    <source>
        <dbReference type="ARBA" id="ARBA00022692"/>
    </source>
</evidence>
<comment type="subcellular location">
    <subcellularLocation>
        <location evidence="1">Cell outer membrane</location>
    </subcellularLocation>
</comment>
<accession>A0A1I0NU01</accession>
<dbReference type="RefSeq" id="WP_091901532.1">
    <property type="nucleotide sequence ID" value="NZ_FOIQ01000003.1"/>
</dbReference>
<protein>
    <submittedName>
        <fullName evidence="8">Outer membrane protein TolC</fullName>
    </submittedName>
</protein>
<keyword evidence="4" id="KW-1134">Transmembrane beta strand</keyword>
<dbReference type="Gene3D" id="1.20.1600.10">
    <property type="entry name" value="Outer membrane efflux proteins (OEP)"/>
    <property type="match status" value="1"/>
</dbReference>
<gene>
    <name evidence="8" type="ORF">SAMN04487850_1329</name>
</gene>
<reference evidence="8 9" key="1">
    <citation type="submission" date="2016-10" db="EMBL/GenBank/DDBJ databases">
        <authorList>
            <person name="de Groot N.N."/>
        </authorList>
    </citation>
    <scope>NUCLEOTIDE SEQUENCE [LARGE SCALE GENOMIC DNA]</scope>
    <source>
        <strain evidence="8 9">TC2-24</strain>
    </source>
</reference>
<keyword evidence="3" id="KW-0813">Transport</keyword>
<dbReference type="PANTHER" id="PTHR30026">
    <property type="entry name" value="OUTER MEMBRANE PROTEIN TOLC"/>
    <property type="match status" value="1"/>
</dbReference>
<evidence type="ECO:0000256" key="1">
    <source>
        <dbReference type="ARBA" id="ARBA00004442"/>
    </source>
</evidence>
<dbReference type="GO" id="GO:0015288">
    <property type="term" value="F:porin activity"/>
    <property type="evidence" value="ECO:0007669"/>
    <property type="project" value="TreeGrafter"/>
</dbReference>
<proteinExistence type="inferred from homology"/>
<evidence type="ECO:0000256" key="6">
    <source>
        <dbReference type="ARBA" id="ARBA00023136"/>
    </source>
</evidence>
<keyword evidence="5" id="KW-0812">Transmembrane</keyword>
<sequence>MDKRIAISFWLLAFGFLPAGAQRILSLDSCRQMALHNNKQLGISRLKQDVAANIRKSARTKYLPHVSAIGTYQYTSEEISLLSDVQKHTLPYLGTGVMTGMQPQLQGLEGSFSQLGNALVQLGIPVQNVQQMMGGMQSNMNDMMTGLEGTLNSEGKKIVDALRTDTRNVFAGSVLLTQPVFMGGSIIALNKIADLGEDMAENSMAAHRQATLYKIDQTYWQVVSLYHKKKLAEGYLDLVRKLDSDVHKMIDEGIATKSDGLSVDVKVNEAEMALTRVNDGLVLSRMLLCQLCGLPLDEQVVLADEQTDQIAVVELAPKLDIEQAVEHRPELKMLQNTVDITKQATNVLKAGNLPQVMLMGGYAVSNPNLVNGFEKKFAGFWNVGVMVRVPLWNWGDVMYKVRASKGATSIASLELAEAREMIELQVNQTTFKVGEANKKLAMAQANILRADENLRTANLGFREGVITPTTVMEAQTAWLQAQSQKIDAEIDVRLSQVDLQKALGTLE</sequence>
<dbReference type="GO" id="GO:1990281">
    <property type="term" value="C:efflux pump complex"/>
    <property type="evidence" value="ECO:0007669"/>
    <property type="project" value="TreeGrafter"/>
</dbReference>
<dbReference type="Pfam" id="PF02321">
    <property type="entry name" value="OEP"/>
    <property type="match status" value="1"/>
</dbReference>
<name>A0A1I0NU01_9BACT</name>
<dbReference type="InterPro" id="IPR003423">
    <property type="entry name" value="OMP_efflux"/>
</dbReference>
<evidence type="ECO:0000256" key="2">
    <source>
        <dbReference type="ARBA" id="ARBA00007613"/>
    </source>
</evidence>
<keyword evidence="7" id="KW-0998">Cell outer membrane</keyword>
<dbReference type="PANTHER" id="PTHR30026:SF20">
    <property type="entry name" value="OUTER MEMBRANE PROTEIN TOLC"/>
    <property type="match status" value="1"/>
</dbReference>
<evidence type="ECO:0000313" key="9">
    <source>
        <dbReference type="Proteomes" id="UP000199373"/>
    </source>
</evidence>
<evidence type="ECO:0000256" key="4">
    <source>
        <dbReference type="ARBA" id="ARBA00022452"/>
    </source>
</evidence>
<keyword evidence="6" id="KW-0472">Membrane</keyword>
<dbReference type="InterPro" id="IPR051906">
    <property type="entry name" value="TolC-like"/>
</dbReference>
<dbReference type="GO" id="GO:0009279">
    <property type="term" value="C:cell outer membrane"/>
    <property type="evidence" value="ECO:0007669"/>
    <property type="project" value="UniProtKB-SubCell"/>
</dbReference>